<dbReference type="Pfam" id="PF00860">
    <property type="entry name" value="Xan_ur_permease"/>
    <property type="match status" value="1"/>
</dbReference>
<evidence type="ECO:0000256" key="4">
    <source>
        <dbReference type="ARBA" id="ARBA00022475"/>
    </source>
</evidence>
<keyword evidence="7 8" id="KW-0472">Membrane</keyword>
<dbReference type="GO" id="GO:0005886">
    <property type="term" value="C:plasma membrane"/>
    <property type="evidence" value="ECO:0007669"/>
    <property type="project" value="UniProtKB-SubCell"/>
</dbReference>
<reference evidence="9 10" key="1">
    <citation type="submission" date="2016-11" db="EMBL/GenBank/DDBJ databases">
        <authorList>
            <person name="Jaros S."/>
            <person name="Januszkiewicz K."/>
            <person name="Wedrychowicz H."/>
        </authorList>
    </citation>
    <scope>NUCLEOTIDE SEQUENCE [LARGE SCALE GENOMIC DNA]</scope>
    <source>
        <strain evidence="9 10">DSM 4740</strain>
    </source>
</reference>
<evidence type="ECO:0000313" key="9">
    <source>
        <dbReference type="EMBL" id="SHL44245.1"/>
    </source>
</evidence>
<feature type="transmembrane region" description="Helical" evidence="8">
    <location>
        <begin position="335"/>
        <end position="356"/>
    </location>
</feature>
<feature type="transmembrane region" description="Helical" evidence="8">
    <location>
        <begin position="47"/>
        <end position="79"/>
    </location>
</feature>
<organism evidence="9 10">
    <name type="scientific">Halomonas cupida</name>
    <dbReference type="NCBI Taxonomy" id="44933"/>
    <lineage>
        <taxon>Bacteria</taxon>
        <taxon>Pseudomonadati</taxon>
        <taxon>Pseudomonadota</taxon>
        <taxon>Gammaproteobacteria</taxon>
        <taxon>Oceanospirillales</taxon>
        <taxon>Halomonadaceae</taxon>
        <taxon>Halomonas</taxon>
    </lineage>
</organism>
<dbReference type="InterPro" id="IPR006042">
    <property type="entry name" value="Xan_ur_permease"/>
</dbReference>
<dbReference type="OrthoDB" id="9779092at2"/>
<keyword evidence="5 8" id="KW-0812">Transmembrane</keyword>
<feature type="transmembrane region" description="Helical" evidence="8">
    <location>
        <begin position="390"/>
        <end position="408"/>
    </location>
</feature>
<evidence type="ECO:0000256" key="2">
    <source>
        <dbReference type="ARBA" id="ARBA00008821"/>
    </source>
</evidence>
<evidence type="ECO:0000256" key="6">
    <source>
        <dbReference type="ARBA" id="ARBA00022989"/>
    </source>
</evidence>
<evidence type="ECO:0000256" key="1">
    <source>
        <dbReference type="ARBA" id="ARBA00004651"/>
    </source>
</evidence>
<evidence type="ECO:0000256" key="5">
    <source>
        <dbReference type="ARBA" id="ARBA00022692"/>
    </source>
</evidence>
<evidence type="ECO:0000256" key="7">
    <source>
        <dbReference type="ARBA" id="ARBA00023136"/>
    </source>
</evidence>
<dbReference type="AlphaFoldDB" id="A0A1M7ANK9"/>
<accession>A0A1M7ANK9</accession>
<dbReference type="EMBL" id="FRCA01000001">
    <property type="protein sequence ID" value="SHL44245.1"/>
    <property type="molecule type" value="Genomic_DNA"/>
</dbReference>
<comment type="subcellular location">
    <subcellularLocation>
        <location evidence="1">Cell membrane</location>
        <topology evidence="1">Multi-pass membrane protein</topology>
    </subcellularLocation>
</comment>
<feature type="transmembrane region" description="Helical" evidence="8">
    <location>
        <begin position="224"/>
        <end position="242"/>
    </location>
</feature>
<protein>
    <submittedName>
        <fullName evidence="9">Uracil permease</fullName>
    </submittedName>
</protein>
<evidence type="ECO:0000313" key="10">
    <source>
        <dbReference type="Proteomes" id="UP000184123"/>
    </source>
</evidence>
<evidence type="ECO:0000256" key="8">
    <source>
        <dbReference type="SAM" id="Phobius"/>
    </source>
</evidence>
<keyword evidence="6 8" id="KW-1133">Transmembrane helix</keyword>
<feature type="transmembrane region" description="Helical" evidence="8">
    <location>
        <begin position="85"/>
        <end position="107"/>
    </location>
</feature>
<dbReference type="NCBIfam" id="TIGR00801">
    <property type="entry name" value="ncs2"/>
    <property type="match status" value="1"/>
</dbReference>
<comment type="similarity">
    <text evidence="2">Belongs to the nucleobase:cation symporter-2 (NCS2) (TC 2.A.40) family.</text>
</comment>
<dbReference type="PROSITE" id="PS01116">
    <property type="entry name" value="XANTH_URACIL_PERMASE"/>
    <property type="match status" value="1"/>
</dbReference>
<gene>
    <name evidence="9" type="ORF">SAMN05660971_00584</name>
</gene>
<evidence type="ECO:0000256" key="3">
    <source>
        <dbReference type="ARBA" id="ARBA00022448"/>
    </source>
</evidence>
<dbReference type="PANTHER" id="PTHR42810">
    <property type="entry name" value="PURINE PERMEASE C1399.01C-RELATED"/>
    <property type="match status" value="1"/>
</dbReference>
<proteinExistence type="inferred from homology"/>
<feature type="transmembrane region" description="Helical" evidence="8">
    <location>
        <begin position="20"/>
        <end position="40"/>
    </location>
</feature>
<feature type="transmembrane region" description="Helical" evidence="8">
    <location>
        <begin position="184"/>
        <end position="204"/>
    </location>
</feature>
<feature type="transmembrane region" description="Helical" evidence="8">
    <location>
        <begin position="307"/>
        <end position="329"/>
    </location>
</feature>
<dbReference type="Proteomes" id="UP000184123">
    <property type="component" value="Unassembled WGS sequence"/>
</dbReference>
<dbReference type="PANTHER" id="PTHR42810:SF4">
    <property type="entry name" value="URIC ACID TRANSPORTER UACT"/>
    <property type="match status" value="1"/>
</dbReference>
<keyword evidence="4" id="KW-1003">Cell membrane</keyword>
<keyword evidence="3" id="KW-0813">Transport</keyword>
<dbReference type="GO" id="GO:0042907">
    <property type="term" value="F:xanthine transmembrane transporter activity"/>
    <property type="evidence" value="ECO:0007669"/>
    <property type="project" value="TreeGrafter"/>
</dbReference>
<name>A0A1M7ANK9_9GAMM</name>
<dbReference type="STRING" id="44933.SAMN05660971_00584"/>
<feature type="transmembrane region" description="Helical" evidence="8">
    <location>
        <begin position="156"/>
        <end position="177"/>
    </location>
</feature>
<feature type="transmembrane region" description="Helical" evidence="8">
    <location>
        <begin position="368"/>
        <end position="384"/>
    </location>
</feature>
<feature type="transmembrane region" description="Helical" evidence="8">
    <location>
        <begin position="119"/>
        <end position="144"/>
    </location>
</feature>
<dbReference type="InterPro" id="IPR006043">
    <property type="entry name" value="NCS2"/>
</dbReference>
<dbReference type="RefSeq" id="WP_073433493.1">
    <property type="nucleotide sequence ID" value="NZ_BJXU01000009.1"/>
</dbReference>
<sequence length="417" mass="42910">MSDSRTPATTVSAGSLPRLVLTGAQMLFVAFGSLVLVPLLTGLDPNVALFTAGVGTLVFHFTTGLSVPVFLASSFAFIAPINSSIANFGLSATMGGMIAAGLVYVAISQAVRLKGTAWLHHLLPPVVVGPVIMVIGLALAPVAVQMATGATSEDIGYGRAMVLSMSSLLVTLVLAVFGRGLLRLVPIMGGIVFGYLLALVMGVVDFTPVQEAAWLALPSFTAPSFHWAAILFMIPVAIAPAVEHIGDMVAIGSVTGRNYLDKPGLHRTLLGDGLATITAGILGGPPNTTYSEVTGAVTLTRAFDPRIMVVASFTAILLAFFARIGAVLQTIPAPVMGGIMTLLFGSIAVVGMNTLVRSGKPLTAPRNLVVVSLVLVFGIGGMQIGGGQFALQGVSLAAFVGIVLNLILPPAKEEPHH</sequence>